<dbReference type="PANTHER" id="PTHR10000:SF50">
    <property type="entry name" value="STRESS RESPONSE PROTEIN YHAX"/>
    <property type="match status" value="1"/>
</dbReference>
<dbReference type="NCBIfam" id="TIGR01484">
    <property type="entry name" value="HAD-SF-IIB"/>
    <property type="match status" value="1"/>
</dbReference>
<protein>
    <submittedName>
        <fullName evidence="1">Stress response protein YhaX</fullName>
    </submittedName>
</protein>
<dbReference type="STRING" id="199441.BkAM31D_04395"/>
<reference evidence="1 2" key="1">
    <citation type="submission" date="2017-04" db="EMBL/GenBank/DDBJ databases">
        <title>Bacillus krulwichiae AM31D Genome sequencing and assembly.</title>
        <authorList>
            <person name="Krulwich T.A."/>
            <person name="Anastor L."/>
            <person name="Ehrlich R."/>
            <person name="Ehrlich G.D."/>
            <person name="Janto B."/>
        </authorList>
    </citation>
    <scope>NUCLEOTIDE SEQUENCE [LARGE SCALE GENOMIC DNA]</scope>
    <source>
        <strain evidence="1 2">AM31D</strain>
    </source>
</reference>
<keyword evidence="2" id="KW-1185">Reference proteome</keyword>
<dbReference type="GO" id="GO:0000287">
    <property type="term" value="F:magnesium ion binding"/>
    <property type="evidence" value="ECO:0007669"/>
    <property type="project" value="TreeGrafter"/>
</dbReference>
<dbReference type="SUPFAM" id="SSF56784">
    <property type="entry name" value="HAD-like"/>
    <property type="match status" value="1"/>
</dbReference>
<dbReference type="Proteomes" id="UP000193006">
    <property type="component" value="Chromosome"/>
</dbReference>
<accession>A0A1X9M6T7</accession>
<dbReference type="InterPro" id="IPR023214">
    <property type="entry name" value="HAD_sf"/>
</dbReference>
<dbReference type="CDD" id="cd07516">
    <property type="entry name" value="HAD_Pase"/>
    <property type="match status" value="1"/>
</dbReference>
<name>A0A1X9M6T7_9BACI</name>
<dbReference type="InterPro" id="IPR036412">
    <property type="entry name" value="HAD-like_sf"/>
</dbReference>
<organism evidence="1 2">
    <name type="scientific">Halalkalibacter krulwichiae</name>
    <dbReference type="NCBI Taxonomy" id="199441"/>
    <lineage>
        <taxon>Bacteria</taxon>
        <taxon>Bacillati</taxon>
        <taxon>Bacillota</taxon>
        <taxon>Bacilli</taxon>
        <taxon>Bacillales</taxon>
        <taxon>Bacillaceae</taxon>
        <taxon>Halalkalibacter</taxon>
    </lineage>
</organism>
<dbReference type="NCBIfam" id="TIGR00099">
    <property type="entry name" value="Cof-subfamily"/>
    <property type="match status" value="1"/>
</dbReference>
<dbReference type="InterPro" id="IPR006379">
    <property type="entry name" value="HAD-SF_hydro_IIB"/>
</dbReference>
<sequence>MYKEQALSGARVGQHEKRGTYTMSYKLLALNIDGTLLRTNAKITKQTKDAIEYVKDKRVHITLATSRPFPAAKKVAKALKVEGPLITSDGAFVATAADEPIFVRRIKEEKALQIADILERYECHIRIMHDSYSIGNKVRQRNQLIARMTIGIGDPLFYPITFVDSICDQLMQQPIAPPKIQVQFFNKEEERKAQQQLEEVVTGIRLYESAPGRMEIVSDGVSKARGLQTLGNYLGIQPGEMVAVGSHESDVDMINQVGLGVAMGNAPASVKEVANWITRSNEQNGVSYMIKEVFRKQLRLHS</sequence>
<dbReference type="Gene3D" id="3.40.50.1000">
    <property type="entry name" value="HAD superfamily/HAD-like"/>
    <property type="match status" value="1"/>
</dbReference>
<dbReference type="KEGG" id="bkw:BkAM31D_04395"/>
<dbReference type="PANTHER" id="PTHR10000">
    <property type="entry name" value="PHOSPHOSERINE PHOSPHATASE"/>
    <property type="match status" value="1"/>
</dbReference>
<evidence type="ECO:0000313" key="1">
    <source>
        <dbReference type="EMBL" id="ARK29155.1"/>
    </source>
</evidence>
<dbReference type="Gene3D" id="3.30.1240.10">
    <property type="match status" value="1"/>
</dbReference>
<dbReference type="Pfam" id="PF08282">
    <property type="entry name" value="Hydrolase_3"/>
    <property type="match status" value="1"/>
</dbReference>
<dbReference type="AlphaFoldDB" id="A0A1X9M6T7"/>
<dbReference type="InterPro" id="IPR000150">
    <property type="entry name" value="Cof"/>
</dbReference>
<evidence type="ECO:0000313" key="2">
    <source>
        <dbReference type="Proteomes" id="UP000193006"/>
    </source>
</evidence>
<dbReference type="GO" id="GO:0005829">
    <property type="term" value="C:cytosol"/>
    <property type="evidence" value="ECO:0007669"/>
    <property type="project" value="TreeGrafter"/>
</dbReference>
<proteinExistence type="predicted"/>
<dbReference type="EMBL" id="CP020814">
    <property type="protein sequence ID" value="ARK29155.1"/>
    <property type="molecule type" value="Genomic_DNA"/>
</dbReference>
<dbReference type="GO" id="GO:0016791">
    <property type="term" value="F:phosphatase activity"/>
    <property type="evidence" value="ECO:0007669"/>
    <property type="project" value="TreeGrafter"/>
</dbReference>
<gene>
    <name evidence="1" type="primary">yhaX</name>
    <name evidence="1" type="ORF">BkAM31D_04395</name>
</gene>